<dbReference type="Proteomes" id="UP000274694">
    <property type="component" value="Unassembled WGS sequence"/>
</dbReference>
<dbReference type="InterPro" id="IPR011990">
    <property type="entry name" value="TPR-like_helical_dom_sf"/>
</dbReference>
<organism evidence="1 2">
    <name type="scientific">Micromonospora chalcea</name>
    <dbReference type="NCBI Taxonomy" id="1874"/>
    <lineage>
        <taxon>Bacteria</taxon>
        <taxon>Bacillati</taxon>
        <taxon>Actinomycetota</taxon>
        <taxon>Actinomycetes</taxon>
        <taxon>Micromonosporales</taxon>
        <taxon>Micromonosporaceae</taxon>
        <taxon>Micromonospora</taxon>
    </lineage>
</organism>
<name>A0ABX9YCE3_MICCH</name>
<protein>
    <submittedName>
        <fullName evidence="1">Uncharacterized protein</fullName>
    </submittedName>
</protein>
<proteinExistence type="predicted"/>
<keyword evidence="2" id="KW-1185">Reference proteome</keyword>
<gene>
    <name evidence="1" type="ORF">DLJ60_05195</name>
</gene>
<reference evidence="1 2" key="1">
    <citation type="submission" date="2018-05" db="EMBL/GenBank/DDBJ databases">
        <title>Micromonospora from Atacama Desert.</title>
        <authorList>
            <person name="Carro L."/>
            <person name="Goodfellow M."/>
            <person name="Klenk H.-P."/>
        </authorList>
    </citation>
    <scope>NUCLEOTIDE SEQUENCE [LARGE SCALE GENOMIC DNA]</scope>
    <source>
        <strain evidence="1 2">LB41</strain>
    </source>
</reference>
<sequence length="278" mass="30137">MEKQGRGAEAIKLAETARHLLRDSEALSALAECCHSIGVWRFHHFDDDPPVNDFREAIQVRLGTGDLMAAAQSWHNMGYVQLASGDVAGAWSSYEHATDLLRQVRDGGDTELASKAFRQFGFILSHQAFAAARHDSARAALQATGRYFDHVRLTGAHREPVYAYLAPGIALAASREVPEDEANALEALVGIAPDPESWLLAAVRQATDAMTSPVDTGTGRHAYLGARILALAELARWHHMAGRGREADELVDLAVNLSRARGWHGEAVRAARVSEGSS</sequence>
<dbReference type="SUPFAM" id="SSF48452">
    <property type="entry name" value="TPR-like"/>
    <property type="match status" value="1"/>
</dbReference>
<dbReference type="Gene3D" id="1.25.40.10">
    <property type="entry name" value="Tetratricopeptide repeat domain"/>
    <property type="match status" value="1"/>
</dbReference>
<dbReference type="EMBL" id="QGTA01000114">
    <property type="protein sequence ID" value="RQW96354.1"/>
    <property type="molecule type" value="Genomic_DNA"/>
</dbReference>
<accession>A0ABX9YCE3</accession>
<comment type="caution">
    <text evidence="1">The sequence shown here is derived from an EMBL/GenBank/DDBJ whole genome shotgun (WGS) entry which is preliminary data.</text>
</comment>
<evidence type="ECO:0000313" key="2">
    <source>
        <dbReference type="Proteomes" id="UP000274694"/>
    </source>
</evidence>
<evidence type="ECO:0000313" key="1">
    <source>
        <dbReference type="EMBL" id="RQW96354.1"/>
    </source>
</evidence>